<dbReference type="SFLD" id="SFLDG00179">
    <property type="entry name" value="mandelate_racemase"/>
    <property type="match status" value="1"/>
</dbReference>
<dbReference type="PANTHER" id="PTHR48080">
    <property type="entry name" value="D-GALACTONATE DEHYDRATASE-RELATED"/>
    <property type="match status" value="1"/>
</dbReference>
<dbReference type="InterPro" id="IPR013341">
    <property type="entry name" value="Mandelate_racemase_N_dom"/>
</dbReference>
<dbReference type="Pfam" id="PF13378">
    <property type="entry name" value="MR_MLE_C"/>
    <property type="match status" value="1"/>
</dbReference>
<keyword evidence="5" id="KW-1185">Reference proteome</keyword>
<dbReference type="InterPro" id="IPR036849">
    <property type="entry name" value="Enolase-like_C_sf"/>
</dbReference>
<name>A0ABS8FAE3_9FIRM</name>
<dbReference type="CDD" id="cd03316">
    <property type="entry name" value="MR_like"/>
    <property type="match status" value="1"/>
</dbReference>
<reference evidence="4" key="1">
    <citation type="submission" date="2021-10" db="EMBL/GenBank/DDBJ databases">
        <title>Anaerobic single-cell dispensing facilitates the cultivation of human gut bacteria.</title>
        <authorList>
            <person name="Afrizal A."/>
        </authorList>
    </citation>
    <scope>NUCLEOTIDE SEQUENCE</scope>
    <source>
        <strain evidence="4">CLA-AA-H233</strain>
    </source>
</reference>
<evidence type="ECO:0000256" key="1">
    <source>
        <dbReference type="ARBA" id="ARBA00022723"/>
    </source>
</evidence>
<dbReference type="SMART" id="SM00922">
    <property type="entry name" value="MR_MLE"/>
    <property type="match status" value="1"/>
</dbReference>
<feature type="domain" description="Mandelate racemase/muconate lactonizing enzyme C-terminal" evidence="3">
    <location>
        <begin position="124"/>
        <end position="233"/>
    </location>
</feature>
<dbReference type="InterPro" id="IPR034593">
    <property type="entry name" value="DgoD-like"/>
</dbReference>
<dbReference type="Proteomes" id="UP001430637">
    <property type="component" value="Unassembled WGS sequence"/>
</dbReference>
<evidence type="ECO:0000259" key="3">
    <source>
        <dbReference type="SMART" id="SM00922"/>
    </source>
</evidence>
<evidence type="ECO:0000313" key="5">
    <source>
        <dbReference type="Proteomes" id="UP001430637"/>
    </source>
</evidence>
<dbReference type="InterPro" id="IPR018110">
    <property type="entry name" value="Mandel_Rmase/mucon_lact_enz_CS"/>
</dbReference>
<comment type="caution">
    <text evidence="4">The sequence shown here is derived from an EMBL/GenBank/DDBJ whole genome shotgun (WGS) entry which is preliminary data.</text>
</comment>
<protein>
    <submittedName>
        <fullName evidence="4">Mandelate racemase/muconate lactonizing enzyme family protein</fullName>
    </submittedName>
</protein>
<dbReference type="PROSITE" id="PS00908">
    <property type="entry name" value="MR_MLE_1"/>
    <property type="match status" value="1"/>
</dbReference>
<dbReference type="InterPro" id="IPR029065">
    <property type="entry name" value="Enolase_C-like"/>
</dbReference>
<dbReference type="Gene3D" id="3.30.390.10">
    <property type="entry name" value="Enolase-like, N-terminal domain"/>
    <property type="match status" value="1"/>
</dbReference>
<accession>A0ABS8FAE3</accession>
<keyword evidence="2" id="KW-0456">Lyase</keyword>
<keyword evidence="1" id="KW-0479">Metal-binding</keyword>
<proteinExistence type="predicted"/>
<evidence type="ECO:0000313" key="4">
    <source>
        <dbReference type="EMBL" id="MCC2199038.1"/>
    </source>
</evidence>
<organism evidence="4 5">
    <name type="scientific">Faecalibacterium butyricigenerans</name>
    <dbReference type="NCBI Taxonomy" id="1851427"/>
    <lineage>
        <taxon>Bacteria</taxon>
        <taxon>Bacillati</taxon>
        <taxon>Bacillota</taxon>
        <taxon>Clostridia</taxon>
        <taxon>Eubacteriales</taxon>
        <taxon>Oscillospiraceae</taxon>
        <taxon>Faecalibacterium</taxon>
    </lineage>
</organism>
<dbReference type="Pfam" id="PF02746">
    <property type="entry name" value="MR_MLE_N"/>
    <property type="match status" value="1"/>
</dbReference>
<dbReference type="RefSeq" id="WP_227620620.1">
    <property type="nucleotide sequence ID" value="NZ_JAJEQL010000007.1"/>
</dbReference>
<sequence>MKITNIETILAGQRYLFVKVHTDTGLVGYGECGAWCYQEATAECIHAMEHHLIGLDPLNIEYINNGLTRCMHFRGSVVMAAISGIDIALWDLKGKYYNAPIYELLGGKVRDKARIYVNFKAKTPEDFALKALDLKNQGYTAIRYSIGHPEDENGRCGENFSQVVYRMERQMAAIREAVGWETDIAIECHRGLTPAQAIECAHALKPYRPYFYEDPIPDNMAAMTKLTEEIDLPVATGERFINLMEFDEFMTASHVRYVRPDMCVAGGITAGKKIAALAEAKSIYIIPHNPLGPISTAACLQLDACIPNFEIQEYPVDDEGHCRLDKEMKQPFAIKNGYIQIPDGPGLGIELLDDIGTVFPFKGRYGKFVQHEDGSIVDR</sequence>
<dbReference type="SUPFAM" id="SSF54826">
    <property type="entry name" value="Enolase N-terminal domain-like"/>
    <property type="match status" value="1"/>
</dbReference>
<evidence type="ECO:0000256" key="2">
    <source>
        <dbReference type="ARBA" id="ARBA00023239"/>
    </source>
</evidence>
<dbReference type="SUPFAM" id="SSF51604">
    <property type="entry name" value="Enolase C-terminal domain-like"/>
    <property type="match status" value="1"/>
</dbReference>
<dbReference type="EMBL" id="JAJEQL010000007">
    <property type="protein sequence ID" value="MCC2199038.1"/>
    <property type="molecule type" value="Genomic_DNA"/>
</dbReference>
<dbReference type="SFLD" id="SFLDS00001">
    <property type="entry name" value="Enolase"/>
    <property type="match status" value="1"/>
</dbReference>
<dbReference type="InterPro" id="IPR013342">
    <property type="entry name" value="Mandelate_racemase_C"/>
</dbReference>
<dbReference type="InterPro" id="IPR029017">
    <property type="entry name" value="Enolase-like_N"/>
</dbReference>
<dbReference type="PANTHER" id="PTHR48080:SF2">
    <property type="entry name" value="D-GALACTONATE DEHYDRATASE"/>
    <property type="match status" value="1"/>
</dbReference>
<gene>
    <name evidence="4" type="ORF">LKD23_04590</name>
</gene>
<dbReference type="Gene3D" id="3.20.20.120">
    <property type="entry name" value="Enolase-like C-terminal domain"/>
    <property type="match status" value="1"/>
</dbReference>